<dbReference type="InterPro" id="IPR002850">
    <property type="entry name" value="PIN_toxin-like"/>
</dbReference>
<protein>
    <submittedName>
        <fullName evidence="2">Putative toxin-antitoxin system toxin component, PIN family</fullName>
    </submittedName>
</protein>
<dbReference type="Proteomes" id="UP000177039">
    <property type="component" value="Unassembled WGS sequence"/>
</dbReference>
<proteinExistence type="predicted"/>
<reference evidence="2 3" key="1">
    <citation type="journal article" date="2016" name="Nat. Commun.">
        <title>Thousands of microbial genomes shed light on interconnected biogeochemical processes in an aquifer system.</title>
        <authorList>
            <person name="Anantharaman K."/>
            <person name="Brown C.T."/>
            <person name="Hug L.A."/>
            <person name="Sharon I."/>
            <person name="Castelle C.J."/>
            <person name="Probst A.J."/>
            <person name="Thomas B.C."/>
            <person name="Singh A."/>
            <person name="Wilkins M.J."/>
            <person name="Karaoz U."/>
            <person name="Brodie E.L."/>
            <person name="Williams K.H."/>
            <person name="Hubbard S.S."/>
            <person name="Banfield J.F."/>
        </authorList>
    </citation>
    <scope>NUCLEOTIDE SEQUENCE [LARGE SCALE GENOMIC DNA]</scope>
</reference>
<dbReference type="NCBIfam" id="TIGR00305">
    <property type="entry name" value="putative toxin-antitoxin system toxin component, PIN family"/>
    <property type="match status" value="1"/>
</dbReference>
<comment type="caution">
    <text evidence="2">The sequence shown here is derived from an EMBL/GenBank/DDBJ whole genome shotgun (WGS) entry which is preliminary data.</text>
</comment>
<evidence type="ECO:0000313" key="3">
    <source>
        <dbReference type="Proteomes" id="UP000177039"/>
    </source>
</evidence>
<feature type="domain" description="PIN" evidence="1">
    <location>
        <begin position="2"/>
        <end position="112"/>
    </location>
</feature>
<dbReference type="PANTHER" id="PTHR34610:SF4">
    <property type="entry name" value="SLL8027 PROTEIN"/>
    <property type="match status" value="1"/>
</dbReference>
<sequence>MPKVVVDTNVLLSGILFGGNPRKIITAWLGKQYVLCISPELKAEIIDKLRSKFDLPLTTVEIIEDALDLYSEKYIPGKKVNLCRDPNDNFLLELALESRADYLVSGDKLVLELKQYKSTKIITPKEFLRILQ</sequence>
<dbReference type="AlphaFoldDB" id="A0A1F5H5C2"/>
<dbReference type="Pfam" id="PF13470">
    <property type="entry name" value="PIN_3"/>
    <property type="match status" value="1"/>
</dbReference>
<name>A0A1F5H5C2_9BACT</name>
<evidence type="ECO:0000313" key="2">
    <source>
        <dbReference type="EMBL" id="OGD99366.1"/>
    </source>
</evidence>
<evidence type="ECO:0000259" key="1">
    <source>
        <dbReference type="SMART" id="SM00670"/>
    </source>
</evidence>
<gene>
    <name evidence="2" type="ORF">A3B54_04500</name>
</gene>
<dbReference type="SUPFAM" id="SSF88723">
    <property type="entry name" value="PIN domain-like"/>
    <property type="match status" value="1"/>
</dbReference>
<dbReference type="SMART" id="SM00670">
    <property type="entry name" value="PINc"/>
    <property type="match status" value="1"/>
</dbReference>
<dbReference type="PANTHER" id="PTHR34610">
    <property type="entry name" value="SSL7007 PROTEIN"/>
    <property type="match status" value="1"/>
</dbReference>
<dbReference type="InterPro" id="IPR002716">
    <property type="entry name" value="PIN_dom"/>
</dbReference>
<dbReference type="EMBL" id="MFBT01000018">
    <property type="protein sequence ID" value="OGD99366.1"/>
    <property type="molecule type" value="Genomic_DNA"/>
</dbReference>
<organism evidence="2 3">
    <name type="scientific">Candidatus Curtissbacteria bacterium RIFCSPLOWO2_01_FULL_42_50</name>
    <dbReference type="NCBI Taxonomy" id="1797730"/>
    <lineage>
        <taxon>Bacteria</taxon>
        <taxon>Candidatus Curtissiibacteriota</taxon>
    </lineage>
</organism>
<accession>A0A1F5H5C2</accession>
<dbReference type="InterPro" id="IPR029060">
    <property type="entry name" value="PIN-like_dom_sf"/>
</dbReference>